<name>A0ABY5L165_9CELL</name>
<evidence type="ECO:0000313" key="3">
    <source>
        <dbReference type="Proteomes" id="UP001316189"/>
    </source>
</evidence>
<keyword evidence="2" id="KW-0489">Methyltransferase</keyword>
<dbReference type="Pfam" id="PF13649">
    <property type="entry name" value="Methyltransf_25"/>
    <property type="match status" value="1"/>
</dbReference>
<keyword evidence="2" id="KW-0808">Transferase</keyword>
<evidence type="ECO:0000259" key="1">
    <source>
        <dbReference type="Pfam" id="PF13649"/>
    </source>
</evidence>
<dbReference type="CDD" id="cd02440">
    <property type="entry name" value="AdoMet_MTases"/>
    <property type="match status" value="1"/>
</dbReference>
<feature type="domain" description="Methyltransferase" evidence="1">
    <location>
        <begin position="65"/>
        <end position="163"/>
    </location>
</feature>
<dbReference type="InterPro" id="IPR050508">
    <property type="entry name" value="Methyltransf_Superfamily"/>
</dbReference>
<organism evidence="2 3">
    <name type="scientific">Cellulomonas chengniuliangii</name>
    <dbReference type="NCBI Taxonomy" id="2968084"/>
    <lineage>
        <taxon>Bacteria</taxon>
        <taxon>Bacillati</taxon>
        <taxon>Actinomycetota</taxon>
        <taxon>Actinomycetes</taxon>
        <taxon>Micrococcales</taxon>
        <taxon>Cellulomonadaceae</taxon>
        <taxon>Cellulomonas</taxon>
    </lineage>
</organism>
<dbReference type="GO" id="GO:0008168">
    <property type="term" value="F:methyltransferase activity"/>
    <property type="evidence" value="ECO:0007669"/>
    <property type="project" value="UniProtKB-KW"/>
</dbReference>
<dbReference type="InterPro" id="IPR041698">
    <property type="entry name" value="Methyltransf_25"/>
</dbReference>
<dbReference type="NCBIfam" id="NF041820">
    <property type="entry name" value="daptide_MTase"/>
    <property type="match status" value="1"/>
</dbReference>
<dbReference type="Gene3D" id="3.40.50.150">
    <property type="entry name" value="Vaccinia Virus protein VP39"/>
    <property type="match status" value="1"/>
</dbReference>
<gene>
    <name evidence="2" type="ORF">NP064_06395</name>
</gene>
<dbReference type="PANTHER" id="PTHR42912">
    <property type="entry name" value="METHYLTRANSFERASE"/>
    <property type="match status" value="1"/>
</dbReference>
<dbReference type="RefSeq" id="WP_227568789.1">
    <property type="nucleotide sequence ID" value="NZ_CP101988.1"/>
</dbReference>
<dbReference type="GO" id="GO:0032259">
    <property type="term" value="P:methylation"/>
    <property type="evidence" value="ECO:0007669"/>
    <property type="project" value="UniProtKB-KW"/>
</dbReference>
<dbReference type="SUPFAM" id="SSF53335">
    <property type="entry name" value="S-adenosyl-L-methionine-dependent methyltransferases"/>
    <property type="match status" value="1"/>
</dbReference>
<dbReference type="InterPro" id="IPR049690">
    <property type="entry name" value="Daptide_MTase"/>
</dbReference>
<keyword evidence="3" id="KW-1185">Reference proteome</keyword>
<dbReference type="PANTHER" id="PTHR42912:SF80">
    <property type="entry name" value="METHYLTRANSFERASE DOMAIN-CONTAINING PROTEIN"/>
    <property type="match status" value="1"/>
</dbReference>
<accession>A0ABY5L165</accession>
<evidence type="ECO:0000313" key="2">
    <source>
        <dbReference type="EMBL" id="UUI76512.1"/>
    </source>
</evidence>
<dbReference type="Proteomes" id="UP001316189">
    <property type="component" value="Chromosome"/>
</dbReference>
<reference evidence="2 3" key="1">
    <citation type="submission" date="2022-07" db="EMBL/GenBank/DDBJ databases">
        <title>Novel species in genus cellulomonas.</title>
        <authorList>
            <person name="Ye L."/>
        </authorList>
    </citation>
    <scope>NUCLEOTIDE SEQUENCE [LARGE SCALE GENOMIC DNA]</scope>
    <source>
        <strain evidence="3">zg-Y338</strain>
    </source>
</reference>
<dbReference type="InterPro" id="IPR029063">
    <property type="entry name" value="SAM-dependent_MTases_sf"/>
</dbReference>
<dbReference type="EMBL" id="CP101988">
    <property type="protein sequence ID" value="UUI76512.1"/>
    <property type="molecule type" value="Genomic_DNA"/>
</dbReference>
<proteinExistence type="predicted"/>
<protein>
    <submittedName>
        <fullName evidence="2">Class I SAM-dependent methyltransferase</fullName>
    </submittedName>
</protein>
<sequence length="268" mass="28447">MSALLDLPLRADGAALAALRELDGVATVHDVYDVVGSAIYDDLAQLDRHEVPELTRALRHVRGPVLELAAGSGRLTLPLLALGLEVHALDLSASMLDLLGERLETVPQRMRERCRPVQGDMAAFELPQTFDAVVLGTTSVSLLEPAARRSMLRCVARHLAPDGVFLLSTVARTRSDASEPDVLRGASGRTYRLFEEWPDSTDACTIVIVPDPDPAGAVQVCTSVVNVVDTAVLGAELQEAGLVVTAVHPLAPAGAGRTATLLETRAAR</sequence>